<dbReference type="CDD" id="cd01745">
    <property type="entry name" value="GATase1_2"/>
    <property type="match status" value="1"/>
</dbReference>
<evidence type="ECO:0000313" key="7">
    <source>
        <dbReference type="EMBL" id="TCU82171.1"/>
    </source>
</evidence>
<dbReference type="PROSITE" id="PS51273">
    <property type="entry name" value="GATASE_TYPE_1"/>
    <property type="match status" value="1"/>
</dbReference>
<dbReference type="EMBL" id="SMBT01000016">
    <property type="protein sequence ID" value="TCU82171.1"/>
    <property type="molecule type" value="Genomic_DNA"/>
</dbReference>
<dbReference type="GO" id="GO:0033969">
    <property type="term" value="F:gamma-glutamyl-gamma-aminobutyrate hydrolase activity"/>
    <property type="evidence" value="ECO:0007669"/>
    <property type="project" value="UniProtKB-EC"/>
</dbReference>
<dbReference type="Proteomes" id="UP000255108">
    <property type="component" value="Unassembled WGS sequence"/>
</dbReference>
<gene>
    <name evidence="6" type="primary">puuD</name>
    <name evidence="7" type="ORF">EV682_1165</name>
    <name evidence="6" type="ORF">NCTC11159_03612</name>
</gene>
<dbReference type="PANTHER" id="PTHR43235:SF1">
    <property type="entry name" value="GLUTAMINE AMIDOTRANSFERASE PB2B2.05-RELATED"/>
    <property type="match status" value="1"/>
</dbReference>
<reference evidence="7 9" key="2">
    <citation type="submission" date="2019-03" db="EMBL/GenBank/DDBJ databases">
        <title>Genomic Encyclopedia of Type Strains, Phase IV (KMG-IV): sequencing the most valuable type-strain genomes for metagenomic binning, comparative biology and taxonomic classification.</title>
        <authorList>
            <person name="Goeker M."/>
        </authorList>
    </citation>
    <scope>NUCLEOTIDE SEQUENCE [LARGE SCALE GENOMIC DNA]</scope>
    <source>
        <strain evidence="7 9">DSM 3764</strain>
    </source>
</reference>
<dbReference type="FunFam" id="3.40.50.880:FF:000030">
    <property type="entry name" value="Gamma-glutamyl-gamma-aminobutyrate hydrolase PuuD"/>
    <property type="match status" value="1"/>
</dbReference>
<dbReference type="EC" id="3.5.1.94" evidence="5"/>
<comment type="similarity">
    <text evidence="1">Belongs to the peptidase C26 family.</text>
</comment>
<dbReference type="OrthoDB" id="9813383at2"/>
<dbReference type="AlphaFoldDB" id="A0A377SXM7"/>
<comment type="catalytic activity">
    <reaction evidence="2">
        <text>4-(gamma-L-glutamylamino)butanoate + H2O = 4-aminobutanoate + L-glutamate</text>
        <dbReference type="Rhea" id="RHEA:19737"/>
        <dbReference type="ChEBI" id="CHEBI:15377"/>
        <dbReference type="ChEBI" id="CHEBI:29985"/>
        <dbReference type="ChEBI" id="CHEBI:58800"/>
        <dbReference type="ChEBI" id="CHEBI:59888"/>
        <dbReference type="EC" id="3.5.1.94"/>
    </reaction>
</comment>
<dbReference type="Pfam" id="PF07722">
    <property type="entry name" value="Peptidase_C26"/>
    <property type="match status" value="1"/>
</dbReference>
<evidence type="ECO:0000256" key="4">
    <source>
        <dbReference type="ARBA" id="ARBA00060634"/>
    </source>
</evidence>
<evidence type="ECO:0000313" key="6">
    <source>
        <dbReference type="EMBL" id="STR45066.1"/>
    </source>
</evidence>
<evidence type="ECO:0000256" key="2">
    <source>
        <dbReference type="ARBA" id="ARBA00052718"/>
    </source>
</evidence>
<dbReference type="GO" id="GO:0006598">
    <property type="term" value="P:polyamine catabolic process"/>
    <property type="evidence" value="ECO:0007669"/>
    <property type="project" value="TreeGrafter"/>
</dbReference>
<dbReference type="Gene3D" id="3.40.50.880">
    <property type="match status" value="1"/>
</dbReference>
<dbReference type="GO" id="GO:0005829">
    <property type="term" value="C:cytosol"/>
    <property type="evidence" value="ECO:0007669"/>
    <property type="project" value="TreeGrafter"/>
</dbReference>
<proteinExistence type="inferred from homology"/>
<dbReference type="EMBL" id="UGHR01000003">
    <property type="protein sequence ID" value="STR45066.1"/>
    <property type="molecule type" value="Genomic_DNA"/>
</dbReference>
<reference evidence="6 8" key="1">
    <citation type="submission" date="2018-06" db="EMBL/GenBank/DDBJ databases">
        <authorList>
            <consortium name="Pathogen Informatics"/>
            <person name="Doyle S."/>
        </authorList>
    </citation>
    <scope>NUCLEOTIDE SEQUENCE [LARGE SCALE GENOMIC DNA]</scope>
    <source>
        <strain evidence="6 8">NCTC11159</strain>
    </source>
</reference>
<dbReference type="InterPro" id="IPR044668">
    <property type="entry name" value="PuuD-like"/>
</dbReference>
<evidence type="ECO:0000256" key="1">
    <source>
        <dbReference type="ARBA" id="ARBA00011083"/>
    </source>
</evidence>
<evidence type="ECO:0000313" key="9">
    <source>
        <dbReference type="Proteomes" id="UP000295794"/>
    </source>
</evidence>
<keyword evidence="6" id="KW-0378">Hydrolase</keyword>
<dbReference type="Proteomes" id="UP000295794">
    <property type="component" value="Unassembled WGS sequence"/>
</dbReference>
<name>A0A377SXM7_9NEIS</name>
<protein>
    <recommendedName>
        <fullName evidence="5">gamma-glutamyl-gamma-aminobutyrate hydrolase</fullName>
        <ecNumber evidence="5">3.5.1.94</ecNumber>
    </recommendedName>
</protein>
<accession>A0A377SXM7</accession>
<evidence type="ECO:0000256" key="5">
    <source>
        <dbReference type="ARBA" id="ARBA00066788"/>
    </source>
</evidence>
<organism evidence="6 8">
    <name type="scientific">Iodobacter fluviatilis</name>
    <dbReference type="NCBI Taxonomy" id="537"/>
    <lineage>
        <taxon>Bacteria</taxon>
        <taxon>Pseudomonadati</taxon>
        <taxon>Pseudomonadota</taxon>
        <taxon>Betaproteobacteria</taxon>
        <taxon>Neisseriales</taxon>
        <taxon>Chitinibacteraceae</taxon>
        <taxon>Iodobacter</taxon>
    </lineage>
</organism>
<evidence type="ECO:0000313" key="8">
    <source>
        <dbReference type="Proteomes" id="UP000255108"/>
    </source>
</evidence>
<dbReference type="RefSeq" id="WP_115228783.1">
    <property type="nucleotide sequence ID" value="NZ_CAWOLO010000016.1"/>
</dbReference>
<evidence type="ECO:0000256" key="3">
    <source>
        <dbReference type="ARBA" id="ARBA00055068"/>
    </source>
</evidence>
<dbReference type="InterPro" id="IPR011697">
    <property type="entry name" value="Peptidase_C26"/>
</dbReference>
<comment type="pathway">
    <text evidence="4">Amine and polyamine degradation; putrescine degradation; 4-aminobutanoate from putrescine: step 4/4.</text>
</comment>
<dbReference type="PANTHER" id="PTHR43235">
    <property type="entry name" value="GLUTAMINE AMIDOTRANSFERASE PB2B2.05-RELATED"/>
    <property type="match status" value="1"/>
</dbReference>
<dbReference type="SUPFAM" id="SSF52317">
    <property type="entry name" value="Class I glutamine amidotransferase-like"/>
    <property type="match status" value="1"/>
</dbReference>
<comment type="function">
    <text evidence="3">Involved in the breakdown of putrescine via hydrolysis of the gamma-glutamyl linkage of gamma-glutamyl-gamma-aminobutyrate.</text>
</comment>
<keyword evidence="9" id="KW-1185">Reference proteome</keyword>
<sequence>MTQPVIGIPCCRWWLKDSHFFHLAGEKYIHAALAAGGIPLLIPALGDASQIAQILSTIDGLLLTGSQSNIEPQHYHGKLLEDDFNDPQRDATTLPLIRAAVALDIPVFGICRGAQEMNVAFGGTLEQAVHQQSGMLDHREKDGSTDEMYEEAHDIQLVAGGLLEQLYGQSTARVNSLHHQGVAKLADKLQAEALAPDGLIEAFSVKNTAFAIAVQWHPEWKFQNNPLSLALLAGFGAACKKRHLARMLNQ</sequence>
<dbReference type="InterPro" id="IPR029062">
    <property type="entry name" value="Class_I_gatase-like"/>
</dbReference>